<feature type="domain" description="BD-FAE-like" evidence="3">
    <location>
        <begin position="27"/>
        <end position="204"/>
    </location>
</feature>
<feature type="region of interest" description="Disordered" evidence="2">
    <location>
        <begin position="1"/>
        <end position="20"/>
    </location>
</feature>
<accession>A0A6J4LD72</accession>
<proteinExistence type="predicted"/>
<dbReference type="GO" id="GO:0016787">
    <property type="term" value="F:hydrolase activity"/>
    <property type="evidence" value="ECO:0007669"/>
    <property type="project" value="UniProtKB-KW"/>
</dbReference>
<dbReference type="PANTHER" id="PTHR48081">
    <property type="entry name" value="AB HYDROLASE SUPERFAMILY PROTEIN C4A8.06C"/>
    <property type="match status" value="1"/>
</dbReference>
<sequence length="251" mass="26322">MGVERVDYGEDPSQWGELHRPHGPSRGVVVVVHGGFWRARYDASLGTPLAADLAARGFTAWNLEYRRVGEGPGGGGGWPRTCDDVSAGTDRLADLPDVDLTGPVITLGHSAGGHLATWLASRHRHQRWRSARVRPTAVVAQAGVLDLGRAHEEGLGSGAVAAFLGGPPAPVSELADPQRLLPLDVPVLCVHGRDDDVVPPHYSSGYVAAARAAGARADVLDVDGDHMTVIDPTSAAWEQTVAVLVSGLVSL</sequence>
<evidence type="ECO:0000259" key="3">
    <source>
        <dbReference type="Pfam" id="PF20434"/>
    </source>
</evidence>
<protein>
    <recommendedName>
        <fullName evidence="3">BD-FAE-like domain-containing protein</fullName>
    </recommendedName>
</protein>
<dbReference type="InterPro" id="IPR050300">
    <property type="entry name" value="GDXG_lipolytic_enzyme"/>
</dbReference>
<evidence type="ECO:0000256" key="1">
    <source>
        <dbReference type="ARBA" id="ARBA00022801"/>
    </source>
</evidence>
<keyword evidence="1" id="KW-0378">Hydrolase</keyword>
<dbReference type="Gene3D" id="3.40.50.1820">
    <property type="entry name" value="alpha/beta hydrolase"/>
    <property type="match status" value="1"/>
</dbReference>
<evidence type="ECO:0000256" key="2">
    <source>
        <dbReference type="SAM" id="MobiDB-lite"/>
    </source>
</evidence>
<dbReference type="InterPro" id="IPR049492">
    <property type="entry name" value="BD-FAE-like_dom"/>
</dbReference>
<evidence type="ECO:0000313" key="4">
    <source>
        <dbReference type="EMBL" id="CAA9330444.1"/>
    </source>
</evidence>
<name>A0A6J4LD72_9ACTN</name>
<dbReference type="InterPro" id="IPR029058">
    <property type="entry name" value="AB_hydrolase_fold"/>
</dbReference>
<dbReference type="AlphaFoldDB" id="A0A6J4LD72"/>
<gene>
    <name evidence="4" type="ORF">AVDCRST_MAG36-912</name>
</gene>
<reference evidence="4" key="1">
    <citation type="submission" date="2020-02" db="EMBL/GenBank/DDBJ databases">
        <authorList>
            <person name="Meier V. D."/>
        </authorList>
    </citation>
    <scope>NUCLEOTIDE SEQUENCE</scope>
    <source>
        <strain evidence="4">AVDCRST_MAG36</strain>
    </source>
</reference>
<dbReference type="SUPFAM" id="SSF53474">
    <property type="entry name" value="alpha/beta-Hydrolases"/>
    <property type="match status" value="1"/>
</dbReference>
<dbReference type="EMBL" id="CADCUH010000053">
    <property type="protein sequence ID" value="CAA9330444.1"/>
    <property type="molecule type" value="Genomic_DNA"/>
</dbReference>
<organism evidence="4">
    <name type="scientific">uncultured Nocardioidaceae bacterium</name>
    <dbReference type="NCBI Taxonomy" id="253824"/>
    <lineage>
        <taxon>Bacteria</taxon>
        <taxon>Bacillati</taxon>
        <taxon>Actinomycetota</taxon>
        <taxon>Actinomycetes</taxon>
        <taxon>Propionibacteriales</taxon>
        <taxon>Nocardioidaceae</taxon>
        <taxon>environmental samples</taxon>
    </lineage>
</organism>
<dbReference type="Pfam" id="PF20434">
    <property type="entry name" value="BD-FAE"/>
    <property type="match status" value="1"/>
</dbReference>